<reference evidence="1 2" key="1">
    <citation type="journal article" date="2022" name="New Phytol.">
        <title>Ecological generalism drives hyperdiversity of secondary metabolite gene clusters in xylarialean endophytes.</title>
        <authorList>
            <person name="Franco M.E.E."/>
            <person name="Wisecaver J.H."/>
            <person name="Arnold A.E."/>
            <person name="Ju Y.M."/>
            <person name="Slot J.C."/>
            <person name="Ahrendt S."/>
            <person name="Moore L.P."/>
            <person name="Eastman K.E."/>
            <person name="Scott K."/>
            <person name="Konkel Z."/>
            <person name="Mondo S.J."/>
            <person name="Kuo A."/>
            <person name="Hayes R.D."/>
            <person name="Haridas S."/>
            <person name="Andreopoulos B."/>
            <person name="Riley R."/>
            <person name="LaButti K."/>
            <person name="Pangilinan J."/>
            <person name="Lipzen A."/>
            <person name="Amirebrahimi M."/>
            <person name="Yan J."/>
            <person name="Adam C."/>
            <person name="Keymanesh K."/>
            <person name="Ng V."/>
            <person name="Louie K."/>
            <person name="Northen T."/>
            <person name="Drula E."/>
            <person name="Henrissat B."/>
            <person name="Hsieh H.M."/>
            <person name="Youens-Clark K."/>
            <person name="Lutzoni F."/>
            <person name="Miadlikowska J."/>
            <person name="Eastwood D.C."/>
            <person name="Hamelin R.C."/>
            <person name="Grigoriev I.V."/>
            <person name="U'Ren J.M."/>
        </authorList>
    </citation>
    <scope>NUCLEOTIDE SEQUENCE [LARGE SCALE GENOMIC DNA]</scope>
    <source>
        <strain evidence="1 2">CBS 119005</strain>
    </source>
</reference>
<protein>
    <submittedName>
        <fullName evidence="1">Uncharacterized protein</fullName>
    </submittedName>
</protein>
<accession>A0ACB9Z7T9</accession>
<sequence>MSELVPKLLDCLLDETIPPSQENDAKLLRSFFAKRSTNDHALASKVLSTILAISIRDGNVSELQEDVLKDLIKLIDEKVLSEKEKVTTDKTTESDVVTEVKATEMGGIITGSTAGDVHPLESQPVTDWDLAEKHGEVDGAPADKAPTDVAPVEKAPASEAPDALSSAPAAFKKTNGESAKTLVPKDTSHGNLATNTTVHLDVTTCLGDQSKAADIDADPVTGAKPEASSPVKSVKSEDLKSDMIRGDAHALKSASPEGTTQQSKDKLDLPQPGNAGRSSIFGPVKHVNGEGNANPSTPEGQPRPLLPHEWRKPIPLGELQRMTTPDVSDRVTNSAGAHKRPDVPYKIKDDPLSVASWGAKTLQKSENSGGSDSQKTPTPSESASQIEPPRNPEYTSDIYANIRNRAVQPREGAW</sequence>
<dbReference type="EMBL" id="MU393446">
    <property type="protein sequence ID" value="KAI4867586.1"/>
    <property type="molecule type" value="Genomic_DNA"/>
</dbReference>
<proteinExistence type="predicted"/>
<organism evidence="1 2">
    <name type="scientific">Hypoxylon rubiginosum</name>
    <dbReference type="NCBI Taxonomy" id="110542"/>
    <lineage>
        <taxon>Eukaryota</taxon>
        <taxon>Fungi</taxon>
        <taxon>Dikarya</taxon>
        <taxon>Ascomycota</taxon>
        <taxon>Pezizomycotina</taxon>
        <taxon>Sordariomycetes</taxon>
        <taxon>Xylariomycetidae</taxon>
        <taxon>Xylariales</taxon>
        <taxon>Hypoxylaceae</taxon>
        <taxon>Hypoxylon</taxon>
    </lineage>
</organism>
<dbReference type="Proteomes" id="UP001497700">
    <property type="component" value="Unassembled WGS sequence"/>
</dbReference>
<keyword evidence="2" id="KW-1185">Reference proteome</keyword>
<evidence type="ECO:0000313" key="1">
    <source>
        <dbReference type="EMBL" id="KAI4867586.1"/>
    </source>
</evidence>
<name>A0ACB9Z7T9_9PEZI</name>
<comment type="caution">
    <text evidence="1">The sequence shown here is derived from an EMBL/GenBank/DDBJ whole genome shotgun (WGS) entry which is preliminary data.</text>
</comment>
<gene>
    <name evidence="1" type="ORF">F4820DRAFT_467768</name>
</gene>
<evidence type="ECO:0000313" key="2">
    <source>
        <dbReference type="Proteomes" id="UP001497700"/>
    </source>
</evidence>